<comment type="caution">
    <text evidence="2">The sequence shown here is derived from an EMBL/GenBank/DDBJ whole genome shotgun (WGS) entry which is preliminary data.</text>
</comment>
<organism evidence="2 4">
    <name type="scientific">Nocardioides panaciterrulae</name>
    <dbReference type="NCBI Taxonomy" id="661492"/>
    <lineage>
        <taxon>Bacteria</taxon>
        <taxon>Bacillati</taxon>
        <taxon>Actinomycetota</taxon>
        <taxon>Actinomycetes</taxon>
        <taxon>Propionibacteriales</taxon>
        <taxon>Nocardioidaceae</taxon>
        <taxon>Nocardioides</taxon>
    </lineage>
</organism>
<protein>
    <submittedName>
        <fullName evidence="2">Uncharacterized protein</fullName>
    </submittedName>
</protein>
<sequence>MGGDVVSHRGSSPRPASMGRRRIETTDEQDVHTRWYRVMTSYRRSRNRAKVKRLTRRRERMQARREMRSEETW</sequence>
<name>A0A7Y9E2E1_9ACTN</name>
<dbReference type="AlphaFoldDB" id="A0A7Y9E2E1"/>
<evidence type="ECO:0000313" key="4">
    <source>
        <dbReference type="Proteomes" id="UP000535511"/>
    </source>
</evidence>
<proteinExistence type="predicted"/>
<accession>A0A7Y9E2E1</accession>
<reference evidence="2 4" key="1">
    <citation type="submission" date="2020-07" db="EMBL/GenBank/DDBJ databases">
        <title>Sequencing the genomes of 1000 actinobacteria strains.</title>
        <authorList>
            <person name="Klenk H.-P."/>
        </authorList>
    </citation>
    <scope>NUCLEOTIDE SEQUENCE [LARGE SCALE GENOMIC DNA]</scope>
    <source>
        <strain evidence="2 4">DSM 21350</strain>
    </source>
</reference>
<feature type="compositionally biased region" description="Basic and acidic residues" evidence="1">
    <location>
        <begin position="60"/>
        <end position="73"/>
    </location>
</feature>
<dbReference type="EMBL" id="JACCBG010000001">
    <property type="protein sequence ID" value="NYD39948.1"/>
    <property type="molecule type" value="Genomic_DNA"/>
</dbReference>
<feature type="compositionally biased region" description="Basic residues" evidence="1">
    <location>
        <begin position="47"/>
        <end position="59"/>
    </location>
</feature>
<dbReference type="Proteomes" id="UP000535511">
    <property type="component" value="Unassembled WGS sequence"/>
</dbReference>
<dbReference type="EMBL" id="JACCBG010000001">
    <property type="protein sequence ID" value="NYD43980.1"/>
    <property type="molecule type" value="Genomic_DNA"/>
</dbReference>
<evidence type="ECO:0000313" key="3">
    <source>
        <dbReference type="EMBL" id="NYD43980.1"/>
    </source>
</evidence>
<feature type="region of interest" description="Disordered" evidence="1">
    <location>
        <begin position="1"/>
        <end position="26"/>
    </location>
</feature>
<evidence type="ECO:0000313" key="2">
    <source>
        <dbReference type="EMBL" id="NYD39948.1"/>
    </source>
</evidence>
<keyword evidence="4" id="KW-1185">Reference proteome</keyword>
<gene>
    <name evidence="2" type="ORF">BJZ21_000031</name>
    <name evidence="3" type="ORF">BJZ21_004063</name>
</gene>
<evidence type="ECO:0000256" key="1">
    <source>
        <dbReference type="SAM" id="MobiDB-lite"/>
    </source>
</evidence>
<feature type="region of interest" description="Disordered" evidence="1">
    <location>
        <begin position="47"/>
        <end position="73"/>
    </location>
</feature>